<sequence>MNDFINLENEETIRKLENLLWKNNDFWNELSLSQREEIEKADLEILNNETSDYETFMSSHRK</sequence>
<evidence type="ECO:0000313" key="2">
    <source>
        <dbReference type="Proteomes" id="UP000239522"/>
    </source>
</evidence>
<dbReference type="EMBL" id="MQUA01000013">
    <property type="protein sequence ID" value="PQB08616.1"/>
    <property type="molecule type" value="Genomic_DNA"/>
</dbReference>
<dbReference type="Proteomes" id="UP000239522">
    <property type="component" value="Unassembled WGS sequence"/>
</dbReference>
<dbReference type="AlphaFoldDB" id="A0A2S7L1A7"/>
<gene>
    <name evidence="1" type="ORF">BST83_05455</name>
</gene>
<organism evidence="1 2">
    <name type="scientific">Polaribacter filamentus</name>
    <dbReference type="NCBI Taxonomy" id="53483"/>
    <lineage>
        <taxon>Bacteria</taxon>
        <taxon>Pseudomonadati</taxon>
        <taxon>Bacteroidota</taxon>
        <taxon>Flavobacteriia</taxon>
        <taxon>Flavobacteriales</taxon>
        <taxon>Flavobacteriaceae</taxon>
    </lineage>
</organism>
<keyword evidence="2" id="KW-1185">Reference proteome</keyword>
<accession>A0A2S7L1A7</accession>
<comment type="caution">
    <text evidence="1">The sequence shown here is derived from an EMBL/GenBank/DDBJ whole genome shotgun (WGS) entry which is preliminary data.</text>
</comment>
<reference evidence="1 2" key="1">
    <citation type="submission" date="2016-11" db="EMBL/GenBank/DDBJ databases">
        <title>Trade-off between light-utilization and light-protection in marine flavobacteria.</title>
        <authorList>
            <person name="Kumagai Y."/>
        </authorList>
    </citation>
    <scope>NUCLEOTIDE SEQUENCE [LARGE SCALE GENOMIC DNA]</scope>
    <source>
        <strain evidence="1 2">ATCC 700397</strain>
    </source>
</reference>
<proteinExistence type="predicted"/>
<evidence type="ECO:0000313" key="1">
    <source>
        <dbReference type="EMBL" id="PQB08616.1"/>
    </source>
</evidence>
<name>A0A2S7L1A7_9FLAO</name>
<protein>
    <submittedName>
        <fullName evidence="1">Uncharacterized protein</fullName>
    </submittedName>
</protein>